<accession>A0ABV9CBD5</accession>
<keyword evidence="3" id="KW-1185">Reference proteome</keyword>
<evidence type="ECO:0000256" key="1">
    <source>
        <dbReference type="SAM" id="Phobius"/>
    </source>
</evidence>
<keyword evidence="1" id="KW-0812">Transmembrane</keyword>
<feature type="transmembrane region" description="Helical" evidence="1">
    <location>
        <begin position="255"/>
        <end position="274"/>
    </location>
</feature>
<keyword evidence="1" id="KW-0472">Membrane</keyword>
<evidence type="ECO:0000313" key="2">
    <source>
        <dbReference type="EMBL" id="MFC4529995.1"/>
    </source>
</evidence>
<reference evidence="3" key="1">
    <citation type="journal article" date="2019" name="Int. J. Syst. Evol. Microbiol.">
        <title>The Global Catalogue of Microorganisms (GCM) 10K type strain sequencing project: providing services to taxonomists for standard genome sequencing and annotation.</title>
        <authorList>
            <consortium name="The Broad Institute Genomics Platform"/>
            <consortium name="The Broad Institute Genome Sequencing Center for Infectious Disease"/>
            <person name="Wu L."/>
            <person name="Ma J."/>
        </authorList>
    </citation>
    <scope>NUCLEOTIDE SEQUENCE [LARGE SCALE GENOMIC DNA]</scope>
    <source>
        <strain evidence="3">CGMCC 4.7132</strain>
    </source>
</reference>
<dbReference type="Proteomes" id="UP001596004">
    <property type="component" value="Unassembled WGS sequence"/>
</dbReference>
<evidence type="ECO:0000313" key="3">
    <source>
        <dbReference type="Proteomes" id="UP001596004"/>
    </source>
</evidence>
<name>A0ABV9CBD5_9ACTN</name>
<proteinExistence type="predicted"/>
<dbReference type="RefSeq" id="WP_380837198.1">
    <property type="nucleotide sequence ID" value="NZ_JBHSFP010000002.1"/>
</dbReference>
<dbReference type="EMBL" id="JBHSFP010000002">
    <property type="protein sequence ID" value="MFC4529995.1"/>
    <property type="molecule type" value="Genomic_DNA"/>
</dbReference>
<protein>
    <recommendedName>
        <fullName evidence="4">DUF3068 domain-containing protein</fullName>
    </recommendedName>
</protein>
<gene>
    <name evidence="2" type="ORF">ACFO60_04395</name>
</gene>
<keyword evidence="1" id="KW-1133">Transmembrane helix</keyword>
<comment type="caution">
    <text evidence="2">The sequence shown here is derived from an EMBL/GenBank/DDBJ whole genome shotgun (WGS) entry which is preliminary data.</text>
</comment>
<sequence>MAGTLLLVAAVLLCTLAWALFDAGRPGAPLSPHLRPDYGFDSDVTIYLPREAKLTNSSLNVSYEKSQEPGHQERWTQSLTLYWDTARAKPFPVILEFRGGARIDRPHIGNSDLESIELGDRQLVLLDESRRLSGEMRIPPISAENSRIAFASPEVGSQMRCTGLAAATHNGDLSALTFAEWDRISSACDFTDFKRHTTMVLLLDEAPLRVDYLSVEPVEAGNTPGFSWRSEGDLATLRVRASYVDVNGEAIAQRMLFLSGIVVGLAAACAPNAVQSLSTYIRRRRRQV</sequence>
<evidence type="ECO:0008006" key="4">
    <source>
        <dbReference type="Google" id="ProtNLM"/>
    </source>
</evidence>
<organism evidence="2 3">
    <name type="scientific">Sphaerisporangium dianthi</name>
    <dbReference type="NCBI Taxonomy" id="1436120"/>
    <lineage>
        <taxon>Bacteria</taxon>
        <taxon>Bacillati</taxon>
        <taxon>Actinomycetota</taxon>
        <taxon>Actinomycetes</taxon>
        <taxon>Streptosporangiales</taxon>
        <taxon>Streptosporangiaceae</taxon>
        <taxon>Sphaerisporangium</taxon>
    </lineage>
</organism>